<dbReference type="OMA" id="EPWEANR"/>
<dbReference type="PANTHER" id="PTHR22740">
    <property type="entry name" value="PROTEIN KRBA1"/>
    <property type="match status" value="1"/>
</dbReference>
<dbReference type="SMART" id="SM01258">
    <property type="entry name" value="KRBA1"/>
    <property type="match status" value="6"/>
</dbReference>
<feature type="compositionally biased region" description="Basic residues" evidence="1">
    <location>
        <begin position="997"/>
        <end position="1021"/>
    </location>
</feature>
<feature type="region of interest" description="Disordered" evidence="1">
    <location>
        <begin position="77"/>
        <end position="219"/>
    </location>
</feature>
<feature type="compositionally biased region" description="Pro residues" evidence="1">
    <location>
        <begin position="1095"/>
        <end position="1123"/>
    </location>
</feature>
<feature type="compositionally biased region" description="Low complexity" evidence="1">
    <location>
        <begin position="461"/>
        <end position="474"/>
    </location>
</feature>
<name>A0A6I8PE75_ORNAN</name>
<feature type="region of interest" description="Disordered" evidence="1">
    <location>
        <begin position="518"/>
        <end position="588"/>
    </location>
</feature>
<feature type="compositionally biased region" description="Low complexity" evidence="1">
    <location>
        <begin position="1137"/>
        <end position="1150"/>
    </location>
</feature>
<feature type="region of interest" description="Disordered" evidence="1">
    <location>
        <begin position="631"/>
        <end position="962"/>
    </location>
</feature>
<feature type="compositionally biased region" description="Pro residues" evidence="1">
    <location>
        <begin position="1022"/>
        <end position="1031"/>
    </location>
</feature>
<dbReference type="InterPro" id="IPR029317">
    <property type="entry name" value="KRBA1_rpt"/>
</dbReference>
<sequence>MRENFELLVSLGQPLSPSVFLSLTEPWEANRGKGCLGPRVAERRGEDCGATGEWQGSLHLSALVRLVKTIPEFLFGETKAPTETAERGPAGAEHEEGSPAEPLEPLRPEGDATGPMESCLQEVPGHPAISAGCSPAQGPGDLRSPEPQSGNPLGAEPMGSPCPRPALGGGKETPESTLVQLATPSCGRSPGGIPGGRGRPESDGGSMGPEVSPGSSPLEGLLNCLKEILVHRPQPSPPAAHRTSPHGALGAREPPRLDRKGGGPSWEVKAGGSPPARTSPLQDLLNCLRDIPETRPRGPSPAPGPSPAGPQATSGPPRRVEPGPWNWASRVKTEVVVEDARVPGPQSHIPDRPAPAARLPGLSSAGSPRYTRDHRGPEVLCWAPTAPVGSAHGSPLEALEACLKEIPGSRTLPAQPPAGPWGLNHGELEAQRWKGEEVPAGLGPRQGLRGWGKELTACRWTHPSTPTSVSSTSSIDGDPDIRGPEGKWGGEMAAALTVAAETESSPLRGLENCLREISVRRTPNGQPPWALPGDGGHRRGEPGRWRPPDRGGLRSEAPDPHRLSRGGKEIAGRAARLSGASTHPWRGVGDSWLAEGALWRGPWEGEFKEAMAGPSPLRGLENCLRGISAMRPPHFTSAAGPGPSPGLSPSPCLSASSSSGSSDGEDRRPEPATRLALPHKGSPLSSPGRSLQDAPAPWPHPPGIFPSSGGDVSPKKLKMEAQGMLVTAVKIEEGTGDSPRSNPPLQEKEASAERPCLCSTPSSPRGGASAESCSSLRPMDPGPEPSTPSPGGAKGVGGLKVPEAVILKPSEAKAPRTSSPLSGPGGCLRDSPSWGPAPTSASVSPSTLTITSKSPIGTPEGVARGGLENSGSAQLAEMGVGPLCSEPPCSRTPCSRSPSSEPPCTEPPCSEPPSSESHRPWAGPSWTHPIETPGQTASPSSPPPRPPCPCGDTLREDLRGLGATLSQQLGQIAAALSNLSRDFANVRSRVDRLERGSRRRPPPLSRGRRWGKGTLRRRPRRPGPTGPPPGEQPTGADGGSGLGCPEGTLPGPPPSAPAEASGPVLPAPAPSSPGRSPLLNGRLPCGRPEGCLGPLPTPAPASPSPRTALPPQPGGGEEPPPGAAVPLVVPGERRDVGSPALAAGGAPQGQDWACGDGHPVWGAAWVDRGEPVG</sequence>
<feature type="compositionally biased region" description="Low complexity" evidence="1">
    <location>
        <begin position="649"/>
        <end position="662"/>
    </location>
</feature>
<feature type="region of interest" description="Disordered" evidence="1">
    <location>
        <begin position="977"/>
        <end position="1150"/>
    </location>
</feature>
<evidence type="ECO:0000313" key="3">
    <source>
        <dbReference type="Proteomes" id="UP000002279"/>
    </source>
</evidence>
<proteinExistence type="predicted"/>
<feature type="region of interest" description="Disordered" evidence="1">
    <location>
        <begin position="460"/>
        <end position="488"/>
    </location>
</feature>
<reference evidence="2" key="2">
    <citation type="submission" date="2025-09" db="UniProtKB">
        <authorList>
            <consortium name="Ensembl"/>
        </authorList>
    </citation>
    <scope>IDENTIFICATION</scope>
    <source>
        <strain evidence="2">Glennie</strain>
    </source>
</reference>
<feature type="compositionally biased region" description="Low complexity" evidence="1">
    <location>
        <begin position="884"/>
        <end position="899"/>
    </location>
</feature>
<dbReference type="FunCoup" id="A0A6I8PE75">
    <property type="interactions" value="243"/>
</dbReference>
<feature type="compositionally biased region" description="Basic and acidic residues" evidence="1">
    <location>
        <begin position="535"/>
        <end position="571"/>
    </location>
</feature>
<keyword evidence="3" id="KW-1185">Reference proteome</keyword>
<dbReference type="Proteomes" id="UP000002279">
    <property type="component" value="Unplaced"/>
</dbReference>
<accession>A0A6I8PE75</accession>
<evidence type="ECO:0008006" key="4">
    <source>
        <dbReference type="Google" id="ProtNLM"/>
    </source>
</evidence>
<feature type="region of interest" description="Disordered" evidence="1">
    <location>
        <begin position="341"/>
        <end position="373"/>
    </location>
</feature>
<organism evidence="2 3">
    <name type="scientific">Ornithorhynchus anatinus</name>
    <name type="common">Duckbill platypus</name>
    <dbReference type="NCBI Taxonomy" id="9258"/>
    <lineage>
        <taxon>Eukaryota</taxon>
        <taxon>Metazoa</taxon>
        <taxon>Chordata</taxon>
        <taxon>Craniata</taxon>
        <taxon>Vertebrata</taxon>
        <taxon>Euteleostomi</taxon>
        <taxon>Mammalia</taxon>
        <taxon>Monotremata</taxon>
        <taxon>Ornithorhynchidae</taxon>
        <taxon>Ornithorhynchus</taxon>
    </lineage>
</organism>
<reference evidence="2" key="1">
    <citation type="submission" date="2025-08" db="UniProtKB">
        <authorList>
            <consortium name="Ensembl"/>
        </authorList>
    </citation>
    <scope>IDENTIFICATION</scope>
    <source>
        <strain evidence="2">Glennie</strain>
    </source>
</reference>
<dbReference type="Bgee" id="ENSOANG00000047192">
    <property type="expression patterns" value="Expressed in adult mammalian kidney and 7 other cell types or tissues"/>
</dbReference>
<dbReference type="Ensembl" id="ENSOANT00000054896.1">
    <property type="protein sequence ID" value="ENSOANP00000052200.1"/>
    <property type="gene ID" value="ENSOANG00000047192.1"/>
</dbReference>
<feature type="compositionally biased region" description="Low complexity" evidence="1">
    <location>
        <begin position="836"/>
        <end position="847"/>
    </location>
</feature>
<evidence type="ECO:0000313" key="2">
    <source>
        <dbReference type="Ensembl" id="ENSOANP00000052200.1"/>
    </source>
</evidence>
<feature type="region of interest" description="Disordered" evidence="1">
    <location>
        <begin position="232"/>
        <end position="329"/>
    </location>
</feature>
<dbReference type="InParanoid" id="A0A6I8PE75"/>
<dbReference type="PANTHER" id="PTHR22740:SF3">
    <property type="entry name" value="PROTEIN KRBA1"/>
    <property type="match status" value="1"/>
</dbReference>
<dbReference type="Pfam" id="PF15287">
    <property type="entry name" value="KRBA1"/>
    <property type="match status" value="6"/>
</dbReference>
<feature type="compositionally biased region" description="Pro residues" evidence="1">
    <location>
        <begin position="940"/>
        <end position="949"/>
    </location>
</feature>
<dbReference type="InterPro" id="IPR040095">
    <property type="entry name" value="KRBA1"/>
</dbReference>
<feature type="compositionally biased region" description="Pro residues" evidence="1">
    <location>
        <begin position="900"/>
        <end position="911"/>
    </location>
</feature>
<evidence type="ECO:0000256" key="1">
    <source>
        <dbReference type="SAM" id="MobiDB-lite"/>
    </source>
</evidence>
<dbReference type="AlphaFoldDB" id="A0A6I8PE75"/>
<gene>
    <name evidence="2" type="primary">KRBA1</name>
</gene>
<protein>
    <recommendedName>
        <fullName evidence="4">KRAB-A domain containing 1</fullName>
    </recommendedName>
</protein>
<feature type="compositionally biased region" description="Pro residues" evidence="1">
    <location>
        <begin position="298"/>
        <end position="308"/>
    </location>
</feature>
<dbReference type="GeneTree" id="ENSGT00390000006211"/>